<evidence type="ECO:0000313" key="12">
    <source>
        <dbReference type="EMBL" id="MEW6954343.1"/>
    </source>
</evidence>
<dbReference type="SUPFAM" id="SSF49373">
    <property type="entry name" value="Invasin/intimin cell-adhesion fragments"/>
    <property type="match status" value="1"/>
</dbReference>
<dbReference type="Pfam" id="PF07532">
    <property type="entry name" value="Big_4"/>
    <property type="match status" value="2"/>
</dbReference>
<name>A0ABV3NBA1_9ACTO</name>
<feature type="compositionally biased region" description="Basic and acidic residues" evidence="4">
    <location>
        <begin position="1373"/>
        <end position="1389"/>
    </location>
</feature>
<organism evidence="12 13">
    <name type="scientific">Trueperella pyogenes</name>
    <dbReference type="NCBI Taxonomy" id="1661"/>
    <lineage>
        <taxon>Bacteria</taxon>
        <taxon>Bacillati</taxon>
        <taxon>Actinomycetota</taxon>
        <taxon>Actinomycetes</taxon>
        <taxon>Actinomycetales</taxon>
        <taxon>Actinomycetaceae</taxon>
        <taxon>Trueperella</taxon>
    </lineage>
</organism>
<dbReference type="InterPro" id="IPR008979">
    <property type="entry name" value="Galactose-bd-like_sf"/>
</dbReference>
<feature type="domain" description="Bacterial Ig-like" evidence="9">
    <location>
        <begin position="940"/>
        <end position="991"/>
    </location>
</feature>
<protein>
    <submittedName>
        <fullName evidence="12">Glycoside hydrolase family 2 TIM barrel-domain containing protein</fullName>
    </submittedName>
</protein>
<dbReference type="Gene3D" id="3.20.20.80">
    <property type="entry name" value="Glycosidases"/>
    <property type="match status" value="1"/>
</dbReference>
<dbReference type="InterPro" id="IPR036156">
    <property type="entry name" value="Beta-gal/glucu_dom_sf"/>
</dbReference>
<gene>
    <name evidence="12" type="ORF">V3M73_04825</name>
</gene>
<comment type="similarity">
    <text evidence="1">Belongs to the glycosyl hydrolase 2 family.</text>
</comment>
<evidence type="ECO:0000256" key="3">
    <source>
        <dbReference type="ARBA" id="ARBA00023295"/>
    </source>
</evidence>
<dbReference type="Gene3D" id="2.60.40.10">
    <property type="entry name" value="Immunoglobulins"/>
    <property type="match status" value="3"/>
</dbReference>
<feature type="region of interest" description="Disordered" evidence="4">
    <location>
        <begin position="1348"/>
        <end position="1404"/>
    </location>
</feature>
<evidence type="ECO:0000259" key="7">
    <source>
        <dbReference type="Pfam" id="PF02836"/>
    </source>
</evidence>
<dbReference type="Pfam" id="PF18565">
    <property type="entry name" value="Glyco_hydro2_C5"/>
    <property type="match status" value="1"/>
</dbReference>
<dbReference type="InterPro" id="IPR013783">
    <property type="entry name" value="Ig-like_fold"/>
</dbReference>
<dbReference type="Pfam" id="PF02836">
    <property type="entry name" value="Glyco_hydro_2_C"/>
    <property type="match status" value="1"/>
</dbReference>
<evidence type="ECO:0000256" key="1">
    <source>
        <dbReference type="ARBA" id="ARBA00007401"/>
    </source>
</evidence>
<keyword evidence="5" id="KW-1133">Transmembrane helix</keyword>
<dbReference type="InterPro" id="IPR040605">
    <property type="entry name" value="Glyco_hydro2_dom5"/>
</dbReference>
<dbReference type="Proteomes" id="UP001555100">
    <property type="component" value="Unassembled WGS sequence"/>
</dbReference>
<comment type="caution">
    <text evidence="12">The sequence shown here is derived from an EMBL/GenBank/DDBJ whole genome shotgun (WGS) entry which is preliminary data.</text>
</comment>
<dbReference type="InterPro" id="IPR006102">
    <property type="entry name" value="Ig-like_GH2"/>
</dbReference>
<feature type="domain" description="Glycoside hydrolase family 2 immunoglobulin-like beta-sandwich" evidence="6">
    <location>
        <begin position="234"/>
        <end position="340"/>
    </location>
</feature>
<evidence type="ECO:0000256" key="4">
    <source>
        <dbReference type="SAM" id="MobiDB-lite"/>
    </source>
</evidence>
<dbReference type="EMBL" id="JBAGNM010000003">
    <property type="protein sequence ID" value="MEW6954343.1"/>
    <property type="molecule type" value="Genomic_DNA"/>
</dbReference>
<evidence type="ECO:0000259" key="6">
    <source>
        <dbReference type="Pfam" id="PF00703"/>
    </source>
</evidence>
<reference evidence="12 13" key="1">
    <citation type="submission" date="2024-01" db="EMBL/GenBank/DDBJ databases">
        <title>Genomic analysis and antimicrobial resistance profiles of Trueperella pyogenes isolated from domestic and wild animals.</title>
        <authorList>
            <person name="Magossi G."/>
            <person name="Gzyl K.E."/>
            <person name="Holman D.B."/>
            <person name="Amat S."/>
        </authorList>
    </citation>
    <scope>NUCLEOTIDE SEQUENCE [LARGE SCALE GENOMIC DNA]</scope>
    <source>
        <strain evidence="12 13">1494</strain>
    </source>
</reference>
<feature type="domain" description="Glycosyl hydrolases family 2 sugar binding" evidence="8">
    <location>
        <begin position="130"/>
        <end position="221"/>
    </location>
</feature>
<feature type="domain" description="Bacterial Ig-like" evidence="9">
    <location>
        <begin position="1011"/>
        <end position="1063"/>
    </location>
</feature>
<keyword evidence="5" id="KW-0472">Membrane</keyword>
<dbReference type="InterPro" id="IPR032311">
    <property type="entry name" value="DUF4982"/>
</dbReference>
<dbReference type="Pfam" id="PF02837">
    <property type="entry name" value="Glyco_hydro_2_N"/>
    <property type="match status" value="1"/>
</dbReference>
<evidence type="ECO:0000256" key="2">
    <source>
        <dbReference type="ARBA" id="ARBA00022801"/>
    </source>
</evidence>
<feature type="domain" description="DUF4982" evidence="10">
    <location>
        <begin position="716"/>
        <end position="795"/>
    </location>
</feature>
<feature type="domain" description="Glycoside hydrolase family 2" evidence="11">
    <location>
        <begin position="814"/>
        <end position="916"/>
    </location>
</feature>
<keyword evidence="5" id="KW-0812">Transmembrane</keyword>
<dbReference type="InterPro" id="IPR011081">
    <property type="entry name" value="Big_4"/>
</dbReference>
<evidence type="ECO:0000259" key="8">
    <source>
        <dbReference type="Pfam" id="PF02837"/>
    </source>
</evidence>
<dbReference type="SUPFAM" id="SSF51445">
    <property type="entry name" value="(Trans)glycosidases"/>
    <property type="match status" value="1"/>
</dbReference>
<dbReference type="SUPFAM" id="SSF49303">
    <property type="entry name" value="beta-Galactosidase/glucuronidase domain"/>
    <property type="match status" value="1"/>
</dbReference>
<dbReference type="InterPro" id="IPR006101">
    <property type="entry name" value="Glyco_hydro_2"/>
</dbReference>
<sequence>MKARLRLYRHPRQQDFHRWRKGAIISAGALGLTALVPLPATAVPTEYPELTTPTQMAAPAEVVYASALDLSARSQSLNLGWKFIHGDQPGAEAKEYVDASWQTLDLPHDYSIHQDFSQSGEAESGFLLGGIGWYRKNLPLSEDFKDKQINVNFDGVYMDATIFVNGHKIANHPYGYTPFSVDITKYVKAGETNVLAVRVNHQTPSSRWYSGSGIYRNVDLVVTNPVHIAHDGVKVIAPTPKAGTMNLDVSAELANETGKPTTVKVSHKLTSLDGITEYGKSHEQEVNIEPNSATSNNAAFAVDNVKLWSLKDPQRYLLTTTVTDAEGETIDTTTVKTGFRTTTFDANEGFSLNGEKMKLKGVAMHHDQGALGARAYRTAIARQIDILKEMGANAIRVTHNPASRDLIDLADEKGMLIIEEFFDGFQHPKNGNYNDYARFFEQPVRKHAEDNPGLENVAQDSTWARFDLEATVRRDINAPSVIMWSIGNEIGEGTSAGDMSNYTAQQANLITWTKALDETRPVTRGDNQLKGGSQSAQRLMDSLHHAGGIVGLNYVRSDKDTTYDAIHRAHPDWALYGSETASAVNSRGIYDRITGGKPEDKRLTSYDYSSVNWGAVASHAWYDVVTRDYLAGEFVWTGFDYIGEPTNWNGLGPWRQSESGDWATSPKSSYFGIVDTAGFPKDTYYFYQSQWNDDVTTLHILPAWNEDVVYKASGTKNVPVVVYSDAPSVKLFFTPTGGVKKEIGEKKFVEKTTKAGYTYKVVDGKESHESLYMKWDVPYADGTLEAVAYDAAGKPIDKTVGRSKVQTAGKAAKLKLNVDRNKINADGADLAYVDVTITDANGAPVPNAENEVAFKVTGGGVFMGSDSGSQTDHTKYNSATRRAFSGKALGIVKSTNAAGSFTVTVTADGMDPQSVTVQTTGGNDSSRGSGVHHYAYPRNIYVKTGNEPVLPTQIEAYDAAGEASKIDVEWGPIIKEQYSKAGTFVVAGRTAKGDKVNISVTMIDGVGAVLNYSGTTRVGAEAYPPDARPVVMPDGTILRTSFPVNWQKEKGTWDEPGIVTFGGASTIFGKEYPVKATIRVQKTNTTIGDNLAAQATLSQSIPTDLQSDTLEAIADGKTAAPPVSGDKNPNVWTNYHYTQTTKTDTADIVFTYATQQRFGEFEVWFYQDNWSARFPRANDTKFFVRDDAGEQWREVAVTETIGEEQDMGSGVKVKPYTYKLDEPVGGTFVKLGLRNNPDAQAAQPDKIKPVTGISEVMLKGITQSVEGPNATAKLTEVKFNGVALPQEALDEGRYVSKDGEVKELTAVAADNAAVTIVGAYKGVAHVIVQSEDHKTTKTLVIVLEGWKPEPGDQPTVPGDQQTVPGVPDNSGKAGEKGGEPEAIERRDNPDSGSSDSATGKSALNATAPGVVSGKLSRTGAESVTLILFVVFAVLAGTVVVRWSARRE</sequence>
<dbReference type="Gene3D" id="2.60.120.260">
    <property type="entry name" value="Galactose-binding domain-like"/>
    <property type="match status" value="1"/>
</dbReference>
<evidence type="ECO:0000259" key="11">
    <source>
        <dbReference type="Pfam" id="PF18565"/>
    </source>
</evidence>
<evidence type="ECO:0000256" key="5">
    <source>
        <dbReference type="SAM" id="Phobius"/>
    </source>
</evidence>
<dbReference type="InterPro" id="IPR017853">
    <property type="entry name" value="GH"/>
</dbReference>
<proteinExistence type="inferred from homology"/>
<keyword evidence="3" id="KW-0326">Glycosidase</keyword>
<evidence type="ECO:0000313" key="13">
    <source>
        <dbReference type="Proteomes" id="UP001555100"/>
    </source>
</evidence>
<dbReference type="Pfam" id="PF16355">
    <property type="entry name" value="DUF4982"/>
    <property type="match status" value="1"/>
</dbReference>
<feature type="compositionally biased region" description="Polar residues" evidence="4">
    <location>
        <begin position="1390"/>
        <end position="1404"/>
    </location>
</feature>
<keyword evidence="2 12" id="KW-0378">Hydrolase</keyword>
<accession>A0ABV3NBA1</accession>
<dbReference type="GO" id="GO:0016787">
    <property type="term" value="F:hydrolase activity"/>
    <property type="evidence" value="ECO:0007669"/>
    <property type="project" value="UniProtKB-KW"/>
</dbReference>
<feature type="transmembrane region" description="Helical" evidence="5">
    <location>
        <begin position="1423"/>
        <end position="1444"/>
    </location>
</feature>
<dbReference type="InterPro" id="IPR006103">
    <property type="entry name" value="Glyco_hydro_2_cat"/>
</dbReference>
<dbReference type="InterPro" id="IPR008964">
    <property type="entry name" value="Invasin/intimin_cell_adhesion"/>
</dbReference>
<dbReference type="InterPro" id="IPR006104">
    <property type="entry name" value="Glyco_hydro_2_N"/>
</dbReference>
<dbReference type="RefSeq" id="WP_367245931.1">
    <property type="nucleotide sequence ID" value="NZ_JBAGNM010000003.1"/>
</dbReference>
<dbReference type="Pfam" id="PF00703">
    <property type="entry name" value="Glyco_hydro_2"/>
    <property type="match status" value="1"/>
</dbReference>
<evidence type="ECO:0000259" key="9">
    <source>
        <dbReference type="Pfam" id="PF07532"/>
    </source>
</evidence>
<feature type="domain" description="Glycoside hydrolase family 2 catalytic" evidence="7">
    <location>
        <begin position="348"/>
        <end position="527"/>
    </location>
</feature>
<dbReference type="PANTHER" id="PTHR42732:SF1">
    <property type="entry name" value="BETA-MANNOSIDASE"/>
    <property type="match status" value="1"/>
</dbReference>
<dbReference type="PANTHER" id="PTHR42732">
    <property type="entry name" value="BETA-GALACTOSIDASE"/>
    <property type="match status" value="1"/>
</dbReference>
<keyword evidence="13" id="KW-1185">Reference proteome</keyword>
<dbReference type="PRINTS" id="PR00132">
    <property type="entry name" value="GLHYDRLASE2"/>
</dbReference>
<evidence type="ECO:0000259" key="10">
    <source>
        <dbReference type="Pfam" id="PF16355"/>
    </source>
</evidence>
<dbReference type="InterPro" id="IPR051913">
    <property type="entry name" value="GH2_Domain-Containing"/>
</dbReference>
<dbReference type="SUPFAM" id="SSF49785">
    <property type="entry name" value="Galactose-binding domain-like"/>
    <property type="match status" value="1"/>
</dbReference>